<dbReference type="Proteomes" id="UP000295493">
    <property type="component" value="Unassembled WGS sequence"/>
</dbReference>
<keyword evidence="1" id="KW-0732">Signal</keyword>
<sequence>MWRLIFGMIWFLAAAWPAPGAATPIHLSKDSASRWMPFTLTDAGQIRVSARINGRRAVAIIDTGVSISLVSRDFARKAGMRIAATSQADAIGGGITIGWAGARSLSLGGLTRRAARMAVADLPQSATGGDIPVDALIGADLIACCALDLDYDAGRMRFLPSGTIPFDGQRAPLSRAKDSEVFVTALRLGGTRVAPVLVDTGDGGAVTITPAIWRAGSDGRSPATSAIAFGLGGPIRVGLTIVPALSVGSLQARNVEVRVEDESGFSRQTGMAGRIGSGLLRRYRLLIDAKAGRMVLRPGRQADTMPVRSTSGLLTGVDRDRLRVLHVMANSPAAKQGWQTDDLICSVDGRTIATNSAGSVDTGWAAGTPGTKVRLGMCDGTERVLTLRTFY</sequence>
<evidence type="ECO:0000313" key="2">
    <source>
        <dbReference type="EMBL" id="TDN83627.1"/>
    </source>
</evidence>
<protein>
    <submittedName>
        <fullName evidence="2">PDZ domain-containing protein</fullName>
    </submittedName>
</protein>
<dbReference type="RefSeq" id="WP_133495180.1">
    <property type="nucleotide sequence ID" value="NZ_BMLU01000004.1"/>
</dbReference>
<dbReference type="OrthoDB" id="7547925at2"/>
<dbReference type="CDD" id="cd05483">
    <property type="entry name" value="retropepsin_like_bacteria"/>
    <property type="match status" value="1"/>
</dbReference>
<name>A0A4R6FQ42_9SPHN</name>
<evidence type="ECO:0000313" key="3">
    <source>
        <dbReference type="Proteomes" id="UP000295493"/>
    </source>
</evidence>
<dbReference type="AlphaFoldDB" id="A0A4R6FQ42"/>
<feature type="signal peptide" evidence="1">
    <location>
        <begin position="1"/>
        <end position="22"/>
    </location>
</feature>
<dbReference type="Gene3D" id="2.40.70.10">
    <property type="entry name" value="Acid Proteases"/>
    <property type="match status" value="2"/>
</dbReference>
<dbReference type="SUPFAM" id="SSF50156">
    <property type="entry name" value="PDZ domain-like"/>
    <property type="match status" value="1"/>
</dbReference>
<dbReference type="Gene3D" id="2.30.42.10">
    <property type="match status" value="1"/>
</dbReference>
<dbReference type="InterPro" id="IPR034122">
    <property type="entry name" value="Retropepsin-like_bacterial"/>
</dbReference>
<dbReference type="EMBL" id="SNWD01000004">
    <property type="protein sequence ID" value="TDN83627.1"/>
    <property type="molecule type" value="Genomic_DNA"/>
</dbReference>
<comment type="caution">
    <text evidence="2">The sequence shown here is derived from an EMBL/GenBank/DDBJ whole genome shotgun (WGS) entry which is preliminary data.</text>
</comment>
<dbReference type="SUPFAM" id="SSF50630">
    <property type="entry name" value="Acid proteases"/>
    <property type="match status" value="1"/>
</dbReference>
<gene>
    <name evidence="2" type="ORF">EV664_104111</name>
</gene>
<evidence type="ECO:0000256" key="1">
    <source>
        <dbReference type="SAM" id="SignalP"/>
    </source>
</evidence>
<dbReference type="Pfam" id="PF13650">
    <property type="entry name" value="Asp_protease_2"/>
    <property type="match status" value="1"/>
</dbReference>
<dbReference type="InterPro" id="IPR036034">
    <property type="entry name" value="PDZ_sf"/>
</dbReference>
<organism evidence="2 3">
    <name type="scientific">Stakelama pacifica</name>
    <dbReference type="NCBI Taxonomy" id="517720"/>
    <lineage>
        <taxon>Bacteria</taxon>
        <taxon>Pseudomonadati</taxon>
        <taxon>Pseudomonadota</taxon>
        <taxon>Alphaproteobacteria</taxon>
        <taxon>Sphingomonadales</taxon>
        <taxon>Sphingomonadaceae</taxon>
        <taxon>Stakelama</taxon>
    </lineage>
</organism>
<keyword evidence="3" id="KW-1185">Reference proteome</keyword>
<proteinExistence type="predicted"/>
<dbReference type="InterPro" id="IPR021109">
    <property type="entry name" value="Peptidase_aspartic_dom_sf"/>
</dbReference>
<feature type="chain" id="PRO_5020733090" evidence="1">
    <location>
        <begin position="23"/>
        <end position="391"/>
    </location>
</feature>
<reference evidence="2 3" key="1">
    <citation type="submission" date="2019-03" db="EMBL/GenBank/DDBJ databases">
        <title>Genomic Encyclopedia of Type Strains, Phase IV (KMG-IV): sequencing the most valuable type-strain genomes for metagenomic binning, comparative biology and taxonomic classification.</title>
        <authorList>
            <person name="Goeker M."/>
        </authorList>
    </citation>
    <scope>NUCLEOTIDE SEQUENCE [LARGE SCALE GENOMIC DNA]</scope>
    <source>
        <strain evidence="2 3">DSM 25059</strain>
    </source>
</reference>
<accession>A0A4R6FQ42</accession>